<reference evidence="3" key="1">
    <citation type="journal article" date="2020" name="Nature">
        <title>Giant virus diversity and host interactions through global metagenomics.</title>
        <authorList>
            <person name="Schulz F."/>
            <person name="Roux S."/>
            <person name="Paez-Espino D."/>
            <person name="Jungbluth S."/>
            <person name="Walsh D.A."/>
            <person name="Denef V.J."/>
            <person name="McMahon K.D."/>
            <person name="Konstantinidis K.T."/>
            <person name="Eloe-Fadrosh E.A."/>
            <person name="Kyrpides N.C."/>
            <person name="Woyke T."/>
        </authorList>
    </citation>
    <scope>NUCLEOTIDE SEQUENCE</scope>
    <source>
        <strain evidence="3">GVMAG-M-3300013285-6</strain>
    </source>
</reference>
<protein>
    <submittedName>
        <fullName evidence="3">Uncharacterized protein</fullName>
    </submittedName>
</protein>
<sequence length="255" mass="29378">MPQRFDEYEDAGTETVYEQEEEEGYYEEDDDYEESPSPPYEAPPQEDNMSDDEEHEEEERPLHRDLPPVAETWQGMFHAPQGTEGTTVSWAEMRSYLNTINIEPFPPLASAPLPSAKTQVPEKSVRVERMAQELLTNEEAYKVLKVSLKDLRASLKASAEKQVAIAEKVALQEKKPYKWGPQPKKVVTLLEAELKKLDTEITALRDMIDKVEVKERGAVKDLAFDRKNLEEEKEMWEVYKQYTAFEHSLVGPVLQ</sequence>
<dbReference type="EMBL" id="MN739168">
    <property type="protein sequence ID" value="QHS92078.1"/>
    <property type="molecule type" value="Genomic_DNA"/>
</dbReference>
<keyword evidence="1" id="KW-0175">Coiled coil</keyword>
<dbReference type="AlphaFoldDB" id="A0A6C0BKZ1"/>
<evidence type="ECO:0000256" key="2">
    <source>
        <dbReference type="SAM" id="MobiDB-lite"/>
    </source>
</evidence>
<organism evidence="3">
    <name type="scientific">viral metagenome</name>
    <dbReference type="NCBI Taxonomy" id="1070528"/>
    <lineage>
        <taxon>unclassified sequences</taxon>
        <taxon>metagenomes</taxon>
        <taxon>organismal metagenomes</taxon>
    </lineage>
</organism>
<name>A0A6C0BKZ1_9ZZZZ</name>
<evidence type="ECO:0000256" key="1">
    <source>
        <dbReference type="SAM" id="Coils"/>
    </source>
</evidence>
<evidence type="ECO:0000313" key="3">
    <source>
        <dbReference type="EMBL" id="QHS92078.1"/>
    </source>
</evidence>
<feature type="coiled-coil region" evidence="1">
    <location>
        <begin position="187"/>
        <end position="214"/>
    </location>
</feature>
<accession>A0A6C0BKZ1</accession>
<feature type="region of interest" description="Disordered" evidence="2">
    <location>
        <begin position="1"/>
        <end position="62"/>
    </location>
</feature>
<feature type="compositionally biased region" description="Acidic residues" evidence="2">
    <location>
        <begin position="7"/>
        <end position="34"/>
    </location>
</feature>
<feature type="compositionally biased region" description="Acidic residues" evidence="2">
    <location>
        <begin position="48"/>
        <end position="57"/>
    </location>
</feature>
<proteinExistence type="predicted"/>